<dbReference type="KEGG" id="mfm:MfeM64YM_0583"/>
<dbReference type="EMBL" id="CP002458">
    <property type="protein sequence ID" value="ADV34581.1"/>
    <property type="molecule type" value="Genomic_DNA"/>
</dbReference>
<reference evidence="2" key="1">
    <citation type="submission" date="2010-12" db="EMBL/GenBank/DDBJ databases">
        <authorList>
            <person name="Shu H.-W."/>
            <person name="Liu T.-T."/>
            <person name="Hu W.S."/>
            <person name="Chang H.-Y."/>
            <person name="Hsiao K.-J."/>
            <person name="Tsai S.-F."/>
            <person name="Ng W.V."/>
        </authorList>
    </citation>
    <scope>NUCLEOTIDE SEQUENCE</scope>
    <source>
        <strain evidence="2">M64</strain>
    </source>
</reference>
<dbReference type="EMBL" id="CP002458">
    <property type="protein sequence ID" value="ADV34930.1"/>
    <property type="molecule type" value="Genomic_DNA"/>
</dbReference>
<dbReference type="KEGG" id="mfm:MfeM64YM_0935"/>
<dbReference type="Proteomes" id="UP000007473">
    <property type="component" value="Chromosome"/>
</dbReference>
<dbReference type="RefSeq" id="WP_013526937.1">
    <property type="nucleotide sequence ID" value="NC_014921.1"/>
</dbReference>
<proteinExistence type="predicted"/>
<evidence type="ECO:0000313" key="1">
    <source>
        <dbReference type="EMBL" id="ADV34581.1"/>
    </source>
</evidence>
<gene>
    <name evidence="2" type="primary">htpN-2</name>
    <name evidence="1" type="synonym">htpN-1</name>
    <name evidence="1" type="ordered locus">MfeM64YM_0583</name>
    <name evidence="2" type="ordered locus">MfeM64YM_0935</name>
</gene>
<accession>A0AB32XCU5</accession>
<protein>
    <submittedName>
        <fullName evidence="2">HtpN</fullName>
    </submittedName>
</protein>
<name>A0AB32XCU5_MYCFM</name>
<reference evidence="2 3" key="2">
    <citation type="journal article" date="2011" name="J. Bacteriol.">
        <title>Genome sequence of the repetitive-sequence-rich Mycoplasma fermentans strain M64.</title>
        <authorList>
            <person name="Shu H.W."/>
            <person name="Liu T.T."/>
            <person name="Chang H.Y."/>
            <person name="Liu Y.M."/>
            <person name="Wu K.M."/>
            <person name="Shu H.Y."/>
            <person name="Tsai S.F."/>
            <person name="Hsiao K.J."/>
            <person name="Hu W.S."/>
            <person name="Ng W.V."/>
        </authorList>
    </citation>
    <scope>NUCLEOTIDE SEQUENCE [LARGE SCALE GENOMIC DNA]</scope>
    <source>
        <strain evidence="2 3">M64</strain>
    </source>
</reference>
<dbReference type="AlphaFoldDB" id="A0AB32XCU5"/>
<sequence>MSKTIINKLENESNKYFSLRFNNKPDSYNQFLKFGTQTTINTIWSNLPKIFKNNVEVKDYFTISKLQALQKLEQYLYCEGVAALRNNWMPAQVLDYLLDRNGNLVKLKTRIKFYSSNISFYIDEEWIRIKNKVEFKYDLLFDPIKNVLLNVEQEKQAKALLDFYDYETLPFYNQIPYQIFFNNHNAFPDLFNVNLYYFDMLDEDLKIAANDSNLSAPWIYVNDMNGLKDMIKQGLKDPNDRFIPINTAIQMDGTPPVQLVQGNSQAIPLIEKIRFNIKQIKKFAFLKEDSSDSGTKNMHNAEVQQINSDFEDHIEAKSNLRQMQLLNFFKTFEPSLLIDKVLIFGSTEWLKNEAWKYSANLNGSIINQTPLINNNSKALEESEEL</sequence>
<organism evidence="2 3">
    <name type="scientific">Mycoplasmopsis fermentans (strain M64)</name>
    <name type="common">Mycoplasma fermentans</name>
    <dbReference type="NCBI Taxonomy" id="943945"/>
    <lineage>
        <taxon>Bacteria</taxon>
        <taxon>Bacillati</taxon>
        <taxon>Mycoplasmatota</taxon>
        <taxon>Mycoplasmoidales</taxon>
        <taxon>Metamycoplasmataceae</taxon>
        <taxon>Mycoplasmopsis</taxon>
    </lineage>
</organism>
<evidence type="ECO:0000313" key="3">
    <source>
        <dbReference type="Proteomes" id="UP000007473"/>
    </source>
</evidence>
<evidence type="ECO:0000313" key="2">
    <source>
        <dbReference type="EMBL" id="ADV34930.1"/>
    </source>
</evidence>